<evidence type="ECO:0000256" key="1">
    <source>
        <dbReference type="ARBA" id="ARBA00004651"/>
    </source>
</evidence>
<evidence type="ECO:0000256" key="8">
    <source>
        <dbReference type="ARBA" id="ARBA00023224"/>
    </source>
</evidence>
<feature type="domain" description="G-protein coupled receptors family 1 profile" evidence="11">
    <location>
        <begin position="340"/>
        <end position="593"/>
    </location>
</feature>
<evidence type="ECO:0000256" key="3">
    <source>
        <dbReference type="ARBA" id="ARBA00022692"/>
    </source>
</evidence>
<evidence type="ECO:0000259" key="11">
    <source>
        <dbReference type="PROSITE" id="PS50262"/>
    </source>
</evidence>
<organism evidence="12 13">
    <name type="scientific">Takifugu flavidus</name>
    <name type="common">sansaifugu</name>
    <dbReference type="NCBI Taxonomy" id="433684"/>
    <lineage>
        <taxon>Eukaryota</taxon>
        <taxon>Metazoa</taxon>
        <taxon>Chordata</taxon>
        <taxon>Craniata</taxon>
        <taxon>Vertebrata</taxon>
        <taxon>Euteleostomi</taxon>
        <taxon>Actinopterygii</taxon>
        <taxon>Neopterygii</taxon>
        <taxon>Teleostei</taxon>
        <taxon>Neoteleostei</taxon>
        <taxon>Acanthomorphata</taxon>
        <taxon>Eupercaria</taxon>
        <taxon>Tetraodontiformes</taxon>
        <taxon>Tetradontoidea</taxon>
        <taxon>Tetraodontidae</taxon>
        <taxon>Takifugu</taxon>
    </lineage>
</organism>
<dbReference type="SUPFAM" id="SSF81321">
    <property type="entry name" value="Family A G protein-coupled receptor-like"/>
    <property type="match status" value="2"/>
</dbReference>
<feature type="transmembrane region" description="Helical" evidence="10">
    <location>
        <begin position="439"/>
        <end position="465"/>
    </location>
</feature>
<feature type="transmembrane region" description="Helical" evidence="10">
    <location>
        <begin position="83"/>
        <end position="102"/>
    </location>
</feature>
<reference evidence="12 13" key="1">
    <citation type="submission" date="2019-04" db="EMBL/GenBank/DDBJ databases">
        <title>Chromosome genome assembly for Takifugu flavidus.</title>
        <authorList>
            <person name="Xiao S."/>
        </authorList>
    </citation>
    <scope>NUCLEOTIDE SEQUENCE [LARGE SCALE GENOMIC DNA]</scope>
    <source>
        <strain evidence="12">HTHZ2018</strain>
        <tissue evidence="12">Muscle</tissue>
    </source>
</reference>
<dbReference type="PRINTS" id="PR01904">
    <property type="entry name" value="GPR40FAMILY"/>
</dbReference>
<keyword evidence="2" id="KW-1003">Cell membrane</keyword>
<evidence type="ECO:0000256" key="4">
    <source>
        <dbReference type="ARBA" id="ARBA00022989"/>
    </source>
</evidence>
<evidence type="ECO:0000313" key="12">
    <source>
        <dbReference type="EMBL" id="TWW80103.1"/>
    </source>
</evidence>
<name>A0A5C6PL54_9TELE</name>
<gene>
    <name evidence="12" type="ORF">D4764_10G0011330</name>
</gene>
<dbReference type="InterPro" id="IPR017452">
    <property type="entry name" value="GPCR_Rhodpsn_7TM"/>
</dbReference>
<feature type="transmembrane region" description="Helical" evidence="10">
    <location>
        <begin position="12"/>
        <end position="33"/>
    </location>
</feature>
<keyword evidence="6 10" id="KW-0472">Membrane</keyword>
<dbReference type="Proteomes" id="UP000324091">
    <property type="component" value="Chromosome 10"/>
</dbReference>
<keyword evidence="3 10" id="KW-0812">Transmembrane</keyword>
<evidence type="ECO:0000256" key="10">
    <source>
        <dbReference type="SAM" id="Phobius"/>
    </source>
</evidence>
<feature type="transmembrane region" description="Helical" evidence="10">
    <location>
        <begin position="187"/>
        <end position="210"/>
    </location>
</feature>
<dbReference type="GO" id="GO:0005886">
    <property type="term" value="C:plasma membrane"/>
    <property type="evidence" value="ECO:0007669"/>
    <property type="project" value="UniProtKB-SubCell"/>
</dbReference>
<dbReference type="Pfam" id="PF00001">
    <property type="entry name" value="7tm_1"/>
    <property type="match status" value="2"/>
</dbReference>
<feature type="transmembrane region" description="Helical" evidence="10">
    <location>
        <begin position="327"/>
        <end position="349"/>
    </location>
</feature>
<dbReference type="PROSITE" id="PS50262">
    <property type="entry name" value="G_PROTEIN_RECEP_F1_2"/>
    <property type="match status" value="2"/>
</dbReference>
<dbReference type="InterPro" id="IPR013312">
    <property type="entry name" value="GPR40-rel_orph"/>
</dbReference>
<evidence type="ECO:0000256" key="7">
    <source>
        <dbReference type="ARBA" id="ARBA00023170"/>
    </source>
</evidence>
<dbReference type="PRINTS" id="PR00237">
    <property type="entry name" value="GPCRRHODOPSN"/>
</dbReference>
<feature type="transmembrane region" description="Helical" evidence="10">
    <location>
        <begin position="361"/>
        <end position="379"/>
    </location>
</feature>
<proteinExistence type="predicted"/>
<keyword evidence="8" id="KW-0807">Transducer</keyword>
<evidence type="ECO:0000256" key="9">
    <source>
        <dbReference type="SAM" id="MobiDB-lite"/>
    </source>
</evidence>
<dbReference type="GO" id="GO:0071398">
    <property type="term" value="P:cellular response to fatty acid"/>
    <property type="evidence" value="ECO:0007669"/>
    <property type="project" value="TreeGrafter"/>
</dbReference>
<sequence>MPQQCHRALCLSVYIITFILGLPMNILAFYTFCKKVRQKPTPIDILLLNLTISDLLFLIFLPFKMQEVMNNMIWNLPYALCPLSGFIFYMTIYNSTFCLTAVSVERYLGVAFPIQHTLKRRPVYAVAACIFFWIFSFINLSIVVIIPFIGSKESLSNTSQHSDSTRICYENFTDTQLNILLPVRLELFVVLFCIPFIICCFCYINFIRVLSRLHNIDRCRRLRAIGMALGTLIVFAVCFGPYNISHVVGFVMWKSPEWRDKALLCSTFNACLDPFIFYMSSSAVRGTVGSMMKGFSQNSREASPTGTDWLNNAETTMPQECQKGLCLSVYIFTFILGFPTNVLAFYSFCKKVRQKPTPSDILLLNLTISDLLFLIFLPFKMQEVMDNMIWNLPYALCPLSGFIFYMTIYNSTFCLTAVSVERYLGVAFPIQHTLKRRPVYAVAACIFFWISSFCHTSIVFFISIVDPLNATLDQNTTGKISQICYDDFTDAQLNVLLPLRLELFVVLFCIPLIICCFCYINFIRVLSRLHNIDRRRRLRAIGMALGTLIVFAVCFGPYNISHVVGFVMWKSPEWRDKALLCSTFNACLDPFIFYMSSSAVRGTVGSMMKGFRCRFSGCVPGHGFCNSSRSITMTPTDKEHNQEQINGSGKEAATSSPC</sequence>
<evidence type="ECO:0000256" key="5">
    <source>
        <dbReference type="ARBA" id="ARBA00023040"/>
    </source>
</evidence>
<keyword evidence="4 10" id="KW-1133">Transmembrane helix</keyword>
<feature type="transmembrane region" description="Helical" evidence="10">
    <location>
        <begin position="503"/>
        <end position="526"/>
    </location>
</feature>
<feature type="transmembrane region" description="Helical" evidence="10">
    <location>
        <begin position="123"/>
        <end position="149"/>
    </location>
</feature>
<dbReference type="Gene3D" id="1.20.1070.10">
    <property type="entry name" value="Rhodopsin 7-helix transmembrane proteins"/>
    <property type="match status" value="2"/>
</dbReference>
<dbReference type="PANTHER" id="PTHR45822:SF8">
    <property type="entry name" value="FREE FATTY ACID RECEPTOR 3-RELATED"/>
    <property type="match status" value="1"/>
</dbReference>
<dbReference type="PANTHER" id="PTHR45822">
    <property type="entry name" value="FREE FATTY ACID RECEPTOR 2-RELATED"/>
    <property type="match status" value="1"/>
</dbReference>
<protein>
    <submittedName>
        <fullName evidence="12">Free fatty acid receptor 3 G-protein coupled receptor 41</fullName>
    </submittedName>
</protein>
<dbReference type="InterPro" id="IPR000276">
    <property type="entry name" value="GPCR_Rhodpsn"/>
</dbReference>
<feature type="region of interest" description="Disordered" evidence="9">
    <location>
        <begin position="631"/>
        <end position="658"/>
    </location>
</feature>
<comment type="subcellular location">
    <subcellularLocation>
        <location evidence="1">Cell membrane</location>
        <topology evidence="1">Multi-pass membrane protein</topology>
    </subcellularLocation>
</comment>
<feature type="transmembrane region" description="Helical" evidence="10">
    <location>
        <begin position="538"/>
        <end position="558"/>
    </location>
</feature>
<comment type="caution">
    <text evidence="12">The sequence shown here is derived from an EMBL/GenBank/DDBJ whole genome shotgun (WGS) entry which is preliminary data.</text>
</comment>
<dbReference type="AlphaFoldDB" id="A0A5C6PL54"/>
<feature type="transmembrane region" description="Helical" evidence="10">
    <location>
        <begin position="399"/>
        <end position="418"/>
    </location>
</feature>
<keyword evidence="5" id="KW-0297">G-protein coupled receptor</keyword>
<dbReference type="CDD" id="cd15170">
    <property type="entry name" value="7tmA_FFAR2_FFAR3"/>
    <property type="match status" value="2"/>
</dbReference>
<evidence type="ECO:0000313" key="13">
    <source>
        <dbReference type="Proteomes" id="UP000324091"/>
    </source>
</evidence>
<feature type="compositionally biased region" description="Polar residues" evidence="9">
    <location>
        <begin position="643"/>
        <end position="658"/>
    </location>
</feature>
<dbReference type="GO" id="GO:0004930">
    <property type="term" value="F:G protein-coupled receptor activity"/>
    <property type="evidence" value="ECO:0007669"/>
    <property type="project" value="UniProtKB-KW"/>
</dbReference>
<keyword evidence="13" id="KW-1185">Reference proteome</keyword>
<dbReference type="EMBL" id="RHFK02000002">
    <property type="protein sequence ID" value="TWW80103.1"/>
    <property type="molecule type" value="Genomic_DNA"/>
</dbReference>
<feature type="domain" description="G-protein coupled receptors family 1 profile" evidence="11">
    <location>
        <begin position="24"/>
        <end position="277"/>
    </location>
</feature>
<keyword evidence="7 12" id="KW-0675">Receptor</keyword>
<evidence type="ECO:0000256" key="2">
    <source>
        <dbReference type="ARBA" id="ARBA00022475"/>
    </source>
</evidence>
<feature type="transmembrane region" description="Helical" evidence="10">
    <location>
        <begin position="222"/>
        <end position="244"/>
    </location>
</feature>
<evidence type="ECO:0000256" key="6">
    <source>
        <dbReference type="ARBA" id="ARBA00023136"/>
    </source>
</evidence>
<feature type="transmembrane region" description="Helical" evidence="10">
    <location>
        <begin position="45"/>
        <end position="63"/>
    </location>
</feature>
<accession>A0A5C6PL54</accession>